<sequence length="286" mass="31894">MIQLKDVSYVRLGSPDLESAENFATTCLGLQIAERGKKDLYLRSDARAHTLCYSEGDPNHQTVGFEVEDEASLQVAASTLESLGHAVHAGSPHEAEQRKVRAFIGFRDPTGNHIELVVRPERSGRRYFASRDAGITGFSHIGLNSTDPARDERFWTQVCNARVSDRIGDIPLMRVNAIHHTIALVRAPKAGIQHINHQVESSDDVLRSYYFLSERRVPIVFGPGRHPTSGARFLYFRGPDGMIFEYSVGVDEIEDEATHRPRQFGFEPTSFCMWGSKPAGMALPNN</sequence>
<comment type="caution">
    <text evidence="3">The sequence shown here is derived from an EMBL/GenBank/DDBJ whole genome shotgun (WGS) entry which is preliminary data.</text>
</comment>
<proteinExistence type="predicted"/>
<feature type="domain" description="VOC" evidence="2">
    <location>
        <begin position="137"/>
        <end position="249"/>
    </location>
</feature>
<dbReference type="Gene3D" id="3.10.180.10">
    <property type="entry name" value="2,3-Dihydroxybiphenyl 1,2-Dioxygenase, domain 1"/>
    <property type="match status" value="2"/>
</dbReference>
<gene>
    <name evidence="3" type="ORF">CQ12_04880</name>
</gene>
<dbReference type="Pfam" id="PF00903">
    <property type="entry name" value="Glyoxalase"/>
    <property type="match status" value="2"/>
</dbReference>
<dbReference type="CDD" id="cd07258">
    <property type="entry name" value="PpCmtC_C"/>
    <property type="match status" value="1"/>
</dbReference>
<protein>
    <submittedName>
        <fullName evidence="3">Bleomycin resistance protein</fullName>
    </submittedName>
</protein>
<evidence type="ECO:0000313" key="4">
    <source>
        <dbReference type="Proteomes" id="UP000050863"/>
    </source>
</evidence>
<dbReference type="OrthoDB" id="9803142at2"/>
<dbReference type="STRING" id="280332.CQ12_04880"/>
<evidence type="ECO:0000259" key="2">
    <source>
        <dbReference type="PROSITE" id="PS51819"/>
    </source>
</evidence>
<dbReference type="PROSITE" id="PS51819">
    <property type="entry name" value="VOC"/>
    <property type="match status" value="2"/>
</dbReference>
<dbReference type="InterPro" id="IPR037523">
    <property type="entry name" value="VOC_core"/>
</dbReference>
<dbReference type="CDD" id="cd08361">
    <property type="entry name" value="PpCmtC_N"/>
    <property type="match status" value="1"/>
</dbReference>
<dbReference type="Proteomes" id="UP000050863">
    <property type="component" value="Unassembled WGS sequence"/>
</dbReference>
<dbReference type="PANTHER" id="PTHR43048">
    <property type="entry name" value="METHYLMALONYL-COA EPIMERASE"/>
    <property type="match status" value="1"/>
</dbReference>
<evidence type="ECO:0000313" key="3">
    <source>
        <dbReference type="EMBL" id="KRR11199.1"/>
    </source>
</evidence>
<dbReference type="InterPro" id="IPR029068">
    <property type="entry name" value="Glyas_Bleomycin-R_OHBP_Dase"/>
</dbReference>
<dbReference type="GO" id="GO:0046872">
    <property type="term" value="F:metal ion binding"/>
    <property type="evidence" value="ECO:0007669"/>
    <property type="project" value="UniProtKB-KW"/>
</dbReference>
<dbReference type="AlphaFoldDB" id="A0A0R3LZP2"/>
<dbReference type="SUPFAM" id="SSF54593">
    <property type="entry name" value="Glyoxalase/Bleomycin resistance protein/Dihydroxybiphenyl dioxygenase"/>
    <property type="match status" value="1"/>
</dbReference>
<organism evidence="3 4">
    <name type="scientific">Bradyrhizobium jicamae</name>
    <dbReference type="NCBI Taxonomy" id="280332"/>
    <lineage>
        <taxon>Bacteria</taxon>
        <taxon>Pseudomonadati</taxon>
        <taxon>Pseudomonadota</taxon>
        <taxon>Alphaproteobacteria</taxon>
        <taxon>Hyphomicrobiales</taxon>
        <taxon>Nitrobacteraceae</taxon>
        <taxon>Bradyrhizobium</taxon>
    </lineage>
</organism>
<dbReference type="GO" id="GO:0046491">
    <property type="term" value="P:L-methylmalonyl-CoA metabolic process"/>
    <property type="evidence" value="ECO:0007669"/>
    <property type="project" value="TreeGrafter"/>
</dbReference>
<dbReference type="InterPro" id="IPR004360">
    <property type="entry name" value="Glyas_Fos-R_dOase_dom"/>
</dbReference>
<dbReference type="RefSeq" id="WP_057834697.1">
    <property type="nucleotide sequence ID" value="NZ_LLXZ01000049.1"/>
</dbReference>
<keyword evidence="1" id="KW-0479">Metal-binding</keyword>
<dbReference type="InterPro" id="IPR051785">
    <property type="entry name" value="MMCE/EMCE_epimerase"/>
</dbReference>
<evidence type="ECO:0000256" key="1">
    <source>
        <dbReference type="ARBA" id="ARBA00022723"/>
    </source>
</evidence>
<dbReference type="GO" id="GO:0004493">
    <property type="term" value="F:methylmalonyl-CoA epimerase activity"/>
    <property type="evidence" value="ECO:0007669"/>
    <property type="project" value="TreeGrafter"/>
</dbReference>
<feature type="domain" description="VOC" evidence="2">
    <location>
        <begin position="6"/>
        <end position="119"/>
    </location>
</feature>
<name>A0A0R3LZP2_9BRAD</name>
<accession>A0A0R3LZP2</accession>
<reference evidence="3 4" key="1">
    <citation type="submission" date="2014-03" db="EMBL/GenBank/DDBJ databases">
        <title>Bradyrhizobium valentinum sp. nov., isolated from effective nodules of Lupinus mariae-josephae, a lupine endemic of basic-lime soils in Eastern Spain.</title>
        <authorList>
            <person name="Duran D."/>
            <person name="Rey L."/>
            <person name="Navarro A."/>
            <person name="Busquets A."/>
            <person name="Imperial J."/>
            <person name="Ruiz-Argueso T."/>
        </authorList>
    </citation>
    <scope>NUCLEOTIDE SEQUENCE [LARGE SCALE GENOMIC DNA]</scope>
    <source>
        <strain evidence="3 4">PAC68</strain>
    </source>
</reference>
<keyword evidence="4" id="KW-1185">Reference proteome</keyword>
<dbReference type="EMBL" id="LLXZ01000049">
    <property type="protein sequence ID" value="KRR11199.1"/>
    <property type="molecule type" value="Genomic_DNA"/>
</dbReference>
<dbReference type="PANTHER" id="PTHR43048:SF3">
    <property type="entry name" value="METHYLMALONYL-COA EPIMERASE, MITOCHONDRIAL"/>
    <property type="match status" value="1"/>
</dbReference>